<dbReference type="OrthoDB" id="5241070at2759"/>
<evidence type="ECO:0000313" key="2">
    <source>
        <dbReference type="EMBL" id="KUI58260.1"/>
    </source>
</evidence>
<proteinExistence type="predicted"/>
<evidence type="ECO:0000313" key="3">
    <source>
        <dbReference type="Proteomes" id="UP000078576"/>
    </source>
</evidence>
<dbReference type="STRING" id="694573.A0A194V2T4"/>
<gene>
    <name evidence="2" type="ORF">VP1G_05523</name>
</gene>
<dbReference type="EMBL" id="KN714710">
    <property type="protein sequence ID" value="KUI58260.1"/>
    <property type="molecule type" value="Genomic_DNA"/>
</dbReference>
<protein>
    <submittedName>
        <fullName evidence="2">Uncharacterized protein</fullName>
    </submittedName>
</protein>
<reference evidence="3" key="1">
    <citation type="submission" date="2014-12" db="EMBL/GenBank/DDBJ databases">
        <title>Genome Sequence of Valsa Canker Pathogens Uncovers a Specific Adaption of Colonization on Woody Bark.</title>
        <authorList>
            <person name="Yin Z."/>
            <person name="Liu H."/>
            <person name="Gao X."/>
            <person name="Li Z."/>
            <person name="Song N."/>
            <person name="Ke X."/>
            <person name="Dai Q."/>
            <person name="Wu Y."/>
            <person name="Sun Y."/>
            <person name="Xu J.-R."/>
            <person name="Kang Z.K."/>
            <person name="Wang L."/>
            <person name="Huang L."/>
        </authorList>
    </citation>
    <scope>NUCLEOTIDE SEQUENCE [LARGE SCALE GENOMIC DNA]</scope>
    <source>
        <strain evidence="3">SXYL134</strain>
    </source>
</reference>
<name>A0A194V2T4_CYTMA</name>
<keyword evidence="3" id="KW-1185">Reference proteome</keyword>
<evidence type="ECO:0000256" key="1">
    <source>
        <dbReference type="SAM" id="MobiDB-lite"/>
    </source>
</evidence>
<feature type="region of interest" description="Disordered" evidence="1">
    <location>
        <begin position="123"/>
        <end position="150"/>
    </location>
</feature>
<accession>A0A194V2T4</accession>
<sequence>MVDITEICPDGSTLTTTSTETYEVMTRSICHTSTPSLPCYACEFGVPTGNHLMTVATTSNSASPAATPDVTVQMCSTCHTSILSTAVLGYVPGTACHNCQPSATGNPSGPTLAIQKHEVESVSLAGKPSKTSSTGGGYGSESSRSGSAAPTTTFVTAGTSRNVVHPGLIAFVLGLFMAIW</sequence>
<dbReference type="AlphaFoldDB" id="A0A194V2T4"/>
<dbReference type="Proteomes" id="UP000078576">
    <property type="component" value="Unassembled WGS sequence"/>
</dbReference>
<organism evidence="2 3">
    <name type="scientific">Cytospora mali</name>
    <name type="common">Apple Valsa canker fungus</name>
    <name type="synonym">Valsa mali</name>
    <dbReference type="NCBI Taxonomy" id="578113"/>
    <lineage>
        <taxon>Eukaryota</taxon>
        <taxon>Fungi</taxon>
        <taxon>Dikarya</taxon>
        <taxon>Ascomycota</taxon>
        <taxon>Pezizomycotina</taxon>
        <taxon>Sordariomycetes</taxon>
        <taxon>Sordariomycetidae</taxon>
        <taxon>Diaporthales</taxon>
        <taxon>Cytosporaceae</taxon>
        <taxon>Cytospora</taxon>
    </lineage>
</organism>